<reference evidence="2" key="2">
    <citation type="journal article" date="2024" name="Plant">
        <title>Genomic evolution and insights into agronomic trait innovations of Sesamum species.</title>
        <authorList>
            <person name="Miao H."/>
            <person name="Wang L."/>
            <person name="Qu L."/>
            <person name="Liu H."/>
            <person name="Sun Y."/>
            <person name="Le M."/>
            <person name="Wang Q."/>
            <person name="Wei S."/>
            <person name="Zheng Y."/>
            <person name="Lin W."/>
            <person name="Duan Y."/>
            <person name="Cao H."/>
            <person name="Xiong S."/>
            <person name="Wang X."/>
            <person name="Wei L."/>
            <person name="Li C."/>
            <person name="Ma Q."/>
            <person name="Ju M."/>
            <person name="Zhao R."/>
            <person name="Li G."/>
            <person name="Mu C."/>
            <person name="Tian Q."/>
            <person name="Mei H."/>
            <person name="Zhang T."/>
            <person name="Gao T."/>
            <person name="Zhang H."/>
        </authorList>
    </citation>
    <scope>NUCLEOTIDE SEQUENCE</scope>
    <source>
        <strain evidence="2">KEN1</strain>
    </source>
</reference>
<feature type="domain" description="GBF-interacting protein 1 N-terminal" evidence="1">
    <location>
        <begin position="16"/>
        <end position="60"/>
    </location>
</feature>
<evidence type="ECO:0000313" key="2">
    <source>
        <dbReference type="EMBL" id="KAL0415057.1"/>
    </source>
</evidence>
<reference evidence="2" key="1">
    <citation type="submission" date="2020-06" db="EMBL/GenBank/DDBJ databases">
        <authorList>
            <person name="Li T."/>
            <person name="Hu X."/>
            <person name="Zhang T."/>
            <person name="Song X."/>
            <person name="Zhang H."/>
            <person name="Dai N."/>
            <person name="Sheng W."/>
            <person name="Hou X."/>
            <person name="Wei L."/>
        </authorList>
    </citation>
    <scope>NUCLEOTIDE SEQUENCE</scope>
    <source>
        <strain evidence="2">KEN1</strain>
        <tissue evidence="2">Leaf</tissue>
    </source>
</reference>
<evidence type="ECO:0000259" key="1">
    <source>
        <dbReference type="Pfam" id="PF06972"/>
    </source>
</evidence>
<dbReference type="PANTHER" id="PTHR47070:SF2">
    <property type="entry name" value="OS06G0206100 PROTEIN"/>
    <property type="match status" value="1"/>
</dbReference>
<dbReference type="PANTHER" id="PTHR47070">
    <property type="entry name" value="HYDROXYPROLINE-RICH GLYCOPROTEIN-LIKE"/>
    <property type="match status" value="1"/>
</dbReference>
<dbReference type="EMBL" id="JACGWN010000012">
    <property type="protein sequence ID" value="KAL0415057.1"/>
    <property type="molecule type" value="Genomic_DNA"/>
</dbReference>
<proteinExistence type="predicted"/>
<protein>
    <recommendedName>
        <fullName evidence="1">GBF-interacting protein 1 N-terminal domain-containing protein</fullName>
    </recommendedName>
</protein>
<sequence>MVSGSRIEGGAQVLSAGMRRTIQSIKEIVGNHSDADIYVALKETNMDPNETTQKLLNQSPCSGKPFGFFYEVRCLFWDFVLVGGFLGFLDVEAGSFDVVRLKCYLFSACT</sequence>
<comment type="caution">
    <text evidence="2">The sequence shown here is derived from an EMBL/GenBank/DDBJ whole genome shotgun (WGS) entry which is preliminary data.</text>
</comment>
<dbReference type="InterPro" id="IPR009060">
    <property type="entry name" value="UBA-like_sf"/>
</dbReference>
<dbReference type="Pfam" id="PF06972">
    <property type="entry name" value="GIP1_N"/>
    <property type="match status" value="1"/>
</dbReference>
<dbReference type="AlphaFoldDB" id="A0AAW2UEM0"/>
<organism evidence="2">
    <name type="scientific">Sesamum latifolium</name>
    <dbReference type="NCBI Taxonomy" id="2727402"/>
    <lineage>
        <taxon>Eukaryota</taxon>
        <taxon>Viridiplantae</taxon>
        <taxon>Streptophyta</taxon>
        <taxon>Embryophyta</taxon>
        <taxon>Tracheophyta</taxon>
        <taxon>Spermatophyta</taxon>
        <taxon>Magnoliopsida</taxon>
        <taxon>eudicotyledons</taxon>
        <taxon>Gunneridae</taxon>
        <taxon>Pentapetalae</taxon>
        <taxon>asterids</taxon>
        <taxon>lamiids</taxon>
        <taxon>Lamiales</taxon>
        <taxon>Pedaliaceae</taxon>
        <taxon>Sesamum</taxon>
    </lineage>
</organism>
<dbReference type="SUPFAM" id="SSF46934">
    <property type="entry name" value="UBA-like"/>
    <property type="match status" value="1"/>
</dbReference>
<accession>A0AAW2UEM0</accession>
<name>A0AAW2UEM0_9LAMI</name>
<dbReference type="InterPro" id="IPR009719">
    <property type="entry name" value="GIP1_N"/>
</dbReference>
<gene>
    <name evidence="2" type="ORF">Slati_3337600</name>
</gene>